<feature type="compositionally biased region" description="Acidic residues" evidence="1">
    <location>
        <begin position="89"/>
        <end position="101"/>
    </location>
</feature>
<sequence length="129" mass="14256">MPDHNQASTSRVHAINRGRCSSPVPSSSDSSTESSSSEEYEEEREEKPFNLNLNDHDLAILYGEKEEEALTIVNVINIESNKSGPGGVEPEEEEEEPFEEVPEGVLINPQGMWADDWGMVTGSPGLIRR</sequence>
<reference evidence="2" key="1">
    <citation type="journal article" date="2023" name="Nat. Commun.">
        <title>Diploid and tetraploid genomes of Acorus and the evolution of monocots.</title>
        <authorList>
            <person name="Ma L."/>
            <person name="Liu K.W."/>
            <person name="Li Z."/>
            <person name="Hsiao Y.Y."/>
            <person name="Qi Y."/>
            <person name="Fu T."/>
            <person name="Tang G.D."/>
            <person name="Zhang D."/>
            <person name="Sun W.H."/>
            <person name="Liu D.K."/>
            <person name="Li Y."/>
            <person name="Chen G.Z."/>
            <person name="Liu X.D."/>
            <person name="Liao X.Y."/>
            <person name="Jiang Y.T."/>
            <person name="Yu X."/>
            <person name="Hao Y."/>
            <person name="Huang J."/>
            <person name="Zhao X.W."/>
            <person name="Ke S."/>
            <person name="Chen Y.Y."/>
            <person name="Wu W.L."/>
            <person name="Hsu J.L."/>
            <person name="Lin Y.F."/>
            <person name="Huang M.D."/>
            <person name="Li C.Y."/>
            <person name="Huang L."/>
            <person name="Wang Z.W."/>
            <person name="Zhao X."/>
            <person name="Zhong W.Y."/>
            <person name="Peng D.H."/>
            <person name="Ahmad S."/>
            <person name="Lan S."/>
            <person name="Zhang J.S."/>
            <person name="Tsai W.C."/>
            <person name="Van de Peer Y."/>
            <person name="Liu Z.J."/>
        </authorList>
    </citation>
    <scope>NUCLEOTIDE SEQUENCE</scope>
    <source>
        <strain evidence="2">CP</strain>
    </source>
</reference>
<dbReference type="AlphaFoldDB" id="A0AAV9F020"/>
<evidence type="ECO:0000256" key="1">
    <source>
        <dbReference type="SAM" id="MobiDB-lite"/>
    </source>
</evidence>
<organism evidence="2 3">
    <name type="scientific">Acorus calamus</name>
    <name type="common">Sweet flag</name>
    <dbReference type="NCBI Taxonomy" id="4465"/>
    <lineage>
        <taxon>Eukaryota</taxon>
        <taxon>Viridiplantae</taxon>
        <taxon>Streptophyta</taxon>
        <taxon>Embryophyta</taxon>
        <taxon>Tracheophyta</taxon>
        <taxon>Spermatophyta</taxon>
        <taxon>Magnoliopsida</taxon>
        <taxon>Liliopsida</taxon>
        <taxon>Acoraceae</taxon>
        <taxon>Acorus</taxon>
    </lineage>
</organism>
<reference evidence="2" key="2">
    <citation type="submission" date="2023-06" db="EMBL/GenBank/DDBJ databases">
        <authorList>
            <person name="Ma L."/>
            <person name="Liu K.-W."/>
            <person name="Li Z."/>
            <person name="Hsiao Y.-Y."/>
            <person name="Qi Y."/>
            <person name="Fu T."/>
            <person name="Tang G."/>
            <person name="Zhang D."/>
            <person name="Sun W.-H."/>
            <person name="Liu D.-K."/>
            <person name="Li Y."/>
            <person name="Chen G.-Z."/>
            <person name="Liu X.-D."/>
            <person name="Liao X.-Y."/>
            <person name="Jiang Y.-T."/>
            <person name="Yu X."/>
            <person name="Hao Y."/>
            <person name="Huang J."/>
            <person name="Zhao X.-W."/>
            <person name="Ke S."/>
            <person name="Chen Y.-Y."/>
            <person name="Wu W.-L."/>
            <person name="Hsu J.-L."/>
            <person name="Lin Y.-F."/>
            <person name="Huang M.-D."/>
            <person name="Li C.-Y."/>
            <person name="Huang L."/>
            <person name="Wang Z.-W."/>
            <person name="Zhao X."/>
            <person name="Zhong W.-Y."/>
            <person name="Peng D.-H."/>
            <person name="Ahmad S."/>
            <person name="Lan S."/>
            <person name="Zhang J.-S."/>
            <person name="Tsai W.-C."/>
            <person name="Van De Peer Y."/>
            <person name="Liu Z.-J."/>
        </authorList>
    </citation>
    <scope>NUCLEOTIDE SEQUENCE</scope>
    <source>
        <strain evidence="2">CP</strain>
        <tissue evidence="2">Leaves</tissue>
    </source>
</reference>
<dbReference type="Proteomes" id="UP001180020">
    <property type="component" value="Unassembled WGS sequence"/>
</dbReference>
<accession>A0AAV9F020</accession>
<dbReference type="EMBL" id="JAUJYO010000004">
    <property type="protein sequence ID" value="KAK1318639.1"/>
    <property type="molecule type" value="Genomic_DNA"/>
</dbReference>
<proteinExistence type="predicted"/>
<keyword evidence="3" id="KW-1185">Reference proteome</keyword>
<name>A0AAV9F020_ACOCL</name>
<feature type="compositionally biased region" description="Polar residues" evidence="1">
    <location>
        <begin position="1"/>
        <end position="11"/>
    </location>
</feature>
<evidence type="ECO:0000313" key="3">
    <source>
        <dbReference type="Proteomes" id="UP001180020"/>
    </source>
</evidence>
<gene>
    <name evidence="2" type="ORF">QJS10_CPB04g01342</name>
</gene>
<comment type="caution">
    <text evidence="2">The sequence shown here is derived from an EMBL/GenBank/DDBJ whole genome shotgun (WGS) entry which is preliminary data.</text>
</comment>
<protein>
    <submittedName>
        <fullName evidence="2">Uncharacterized protein</fullName>
    </submittedName>
</protein>
<feature type="region of interest" description="Disordered" evidence="1">
    <location>
        <begin position="1"/>
        <end position="51"/>
    </location>
</feature>
<feature type="region of interest" description="Disordered" evidence="1">
    <location>
        <begin position="79"/>
        <end position="101"/>
    </location>
</feature>
<feature type="compositionally biased region" description="Low complexity" evidence="1">
    <location>
        <begin position="21"/>
        <end position="35"/>
    </location>
</feature>
<evidence type="ECO:0000313" key="2">
    <source>
        <dbReference type="EMBL" id="KAK1318639.1"/>
    </source>
</evidence>